<gene>
    <name evidence="1" type="ORF">HZH68_005249</name>
</gene>
<dbReference type="AlphaFoldDB" id="A0A834KFV5"/>
<sequence>MFCGVLLIPNASNRRRRSATGLSRLQPTRVGFTNFWKDSNGTRPLFCILPRLRYYVNLTQRQRKSSFSILLEAVHRYKTLILKYLCVVMKINEREAKETKFRFTFERSNLNDLMYAHTPSSRYSSLASQRAYSPGYRVLAFFRTVTHPMLTVCQDGPPDGPRSSASPALPSDAKTFALFLLHPN</sequence>
<proteinExistence type="predicted"/>
<evidence type="ECO:0000313" key="2">
    <source>
        <dbReference type="Proteomes" id="UP000617340"/>
    </source>
</evidence>
<name>A0A834KFV5_VESGE</name>
<keyword evidence="2" id="KW-1185">Reference proteome</keyword>
<protein>
    <submittedName>
        <fullName evidence="1">Uncharacterized protein</fullName>
    </submittedName>
</protein>
<dbReference type="Proteomes" id="UP000617340">
    <property type="component" value="Unassembled WGS sequence"/>
</dbReference>
<organism evidence="1 2">
    <name type="scientific">Vespula germanica</name>
    <name type="common">German yellow jacket</name>
    <name type="synonym">Paravespula germanica</name>
    <dbReference type="NCBI Taxonomy" id="30212"/>
    <lineage>
        <taxon>Eukaryota</taxon>
        <taxon>Metazoa</taxon>
        <taxon>Ecdysozoa</taxon>
        <taxon>Arthropoda</taxon>
        <taxon>Hexapoda</taxon>
        <taxon>Insecta</taxon>
        <taxon>Pterygota</taxon>
        <taxon>Neoptera</taxon>
        <taxon>Endopterygota</taxon>
        <taxon>Hymenoptera</taxon>
        <taxon>Apocrita</taxon>
        <taxon>Aculeata</taxon>
        <taxon>Vespoidea</taxon>
        <taxon>Vespidae</taxon>
        <taxon>Vespinae</taxon>
        <taxon>Vespula</taxon>
    </lineage>
</organism>
<accession>A0A834KFV5</accession>
<comment type="caution">
    <text evidence="1">The sequence shown here is derived from an EMBL/GenBank/DDBJ whole genome shotgun (WGS) entry which is preliminary data.</text>
</comment>
<evidence type="ECO:0000313" key="1">
    <source>
        <dbReference type="EMBL" id="KAF7405880.1"/>
    </source>
</evidence>
<reference evidence="1" key="1">
    <citation type="journal article" date="2020" name="G3 (Bethesda)">
        <title>High-Quality Assemblies for Three Invasive Social Wasps from the &lt;i&gt;Vespula&lt;/i&gt; Genus.</title>
        <authorList>
            <person name="Harrop T.W.R."/>
            <person name="Guhlin J."/>
            <person name="McLaughlin G.M."/>
            <person name="Permina E."/>
            <person name="Stockwell P."/>
            <person name="Gilligan J."/>
            <person name="Le Lec M.F."/>
            <person name="Gruber M.A.M."/>
            <person name="Quinn O."/>
            <person name="Lovegrove M."/>
            <person name="Duncan E.J."/>
            <person name="Remnant E.J."/>
            <person name="Van Eeckhoven J."/>
            <person name="Graham B."/>
            <person name="Knapp R.A."/>
            <person name="Langford K.W."/>
            <person name="Kronenberg Z."/>
            <person name="Press M.O."/>
            <person name="Eacker S.M."/>
            <person name="Wilson-Rankin E.E."/>
            <person name="Purcell J."/>
            <person name="Lester P.J."/>
            <person name="Dearden P.K."/>
        </authorList>
    </citation>
    <scope>NUCLEOTIDE SEQUENCE</scope>
    <source>
        <strain evidence="1">Linc-1</strain>
    </source>
</reference>
<dbReference type="EMBL" id="JACSDZ010000004">
    <property type="protein sequence ID" value="KAF7405880.1"/>
    <property type="molecule type" value="Genomic_DNA"/>
</dbReference>